<protein>
    <submittedName>
        <fullName evidence="1">Uncharacterized protein</fullName>
    </submittedName>
</protein>
<evidence type="ECO:0000313" key="1">
    <source>
        <dbReference type="EMBL" id="GJH26978.1"/>
    </source>
</evidence>
<dbReference type="AlphaFoldDB" id="A0AA37ICR7"/>
<comment type="caution">
    <text evidence="1">The sequence shown here is derived from an EMBL/GenBank/DDBJ whole genome shotgun (WGS) entry which is preliminary data.</text>
</comment>
<proteinExistence type="predicted"/>
<sequence>MEFLEALEAQCTKDAEMHRAMLESPNENVGTRAAINESTRDAMKELATHFIVLHEVSHVLCGHLDAVQKTGPAKALAFDESSLGIDSPTKEDGGPFPSATDIHRAYFLEMEADNTAIQWLMQAPVLENLGRSLRLQLPDEYVEEHSIAMVDLGGKARVQAFRVLLSACWSVIALMEKRRGRALTRPGGHPTSEARLVAAVFTLMEQFAELTDGFTDPATGGKFRRLTSLHQEACTEFLDQIVKPAFIEYVAAQYRQSDPTERHIDALAVLQAVKKSVADDPPDSRLGDEIQAIEKLRPCMVHDLKIFRYFYNEKI</sequence>
<name>A0AA37ICR7_9BURK</name>
<reference evidence="1" key="1">
    <citation type="submission" date="2022-09" db="EMBL/GenBank/DDBJ databases">
        <title>Isolation and characterization of 3-chlorobenzoate degrading bacteria from soils in Shizuoka.</title>
        <authorList>
            <person name="Ifat A."/>
            <person name="Ogawa N."/>
            <person name="Kimbara K."/>
            <person name="Moriuchi R."/>
            <person name="Dohra H."/>
            <person name="Shintani M."/>
        </authorList>
    </citation>
    <scope>NUCLEOTIDE SEQUENCE</scope>
    <source>
        <strain evidence="1">19CS4-2</strain>
    </source>
</reference>
<dbReference type="Proteomes" id="UP001055111">
    <property type="component" value="Unassembled WGS sequence"/>
</dbReference>
<dbReference type="EMBL" id="BPUS01000008">
    <property type="protein sequence ID" value="GJH26978.1"/>
    <property type="molecule type" value="Genomic_DNA"/>
</dbReference>
<accession>A0AA37ICR7</accession>
<gene>
    <name evidence="1" type="ORF">CBA19CS42_20700</name>
</gene>
<evidence type="ECO:0000313" key="2">
    <source>
        <dbReference type="Proteomes" id="UP001055111"/>
    </source>
</evidence>
<organism evidence="1 2">
    <name type="scientific">Caballeronia novacaledonica</name>
    <dbReference type="NCBI Taxonomy" id="1544861"/>
    <lineage>
        <taxon>Bacteria</taxon>
        <taxon>Pseudomonadati</taxon>
        <taxon>Pseudomonadota</taxon>
        <taxon>Betaproteobacteria</taxon>
        <taxon>Burkholderiales</taxon>
        <taxon>Burkholderiaceae</taxon>
        <taxon>Caballeronia</taxon>
    </lineage>
</organism>
<dbReference type="RefSeq" id="WP_238213615.1">
    <property type="nucleotide sequence ID" value="NZ_BPUS01000008.1"/>
</dbReference>